<dbReference type="CDD" id="cd14014">
    <property type="entry name" value="STKc_PknB_like"/>
    <property type="match status" value="1"/>
</dbReference>
<feature type="region of interest" description="Disordered" evidence="5">
    <location>
        <begin position="409"/>
        <end position="430"/>
    </location>
</feature>
<keyword evidence="4" id="KW-0067">ATP-binding</keyword>
<dbReference type="GO" id="GO:0016301">
    <property type="term" value="F:kinase activity"/>
    <property type="evidence" value="ECO:0007669"/>
    <property type="project" value="UniProtKB-KW"/>
</dbReference>
<evidence type="ECO:0000256" key="1">
    <source>
        <dbReference type="ARBA" id="ARBA00022679"/>
    </source>
</evidence>
<organism evidence="8 9">
    <name type="scientific">Actinomadura fibrosa</name>
    <dbReference type="NCBI Taxonomy" id="111802"/>
    <lineage>
        <taxon>Bacteria</taxon>
        <taxon>Bacillati</taxon>
        <taxon>Actinomycetota</taxon>
        <taxon>Actinomycetes</taxon>
        <taxon>Streptosporangiales</taxon>
        <taxon>Thermomonosporaceae</taxon>
        <taxon>Actinomadura</taxon>
    </lineage>
</organism>
<feature type="region of interest" description="Disordered" evidence="5">
    <location>
        <begin position="285"/>
        <end position="381"/>
    </location>
</feature>
<gene>
    <name evidence="8" type="ORF">ACFQZM_33465</name>
</gene>
<evidence type="ECO:0000256" key="5">
    <source>
        <dbReference type="SAM" id="MobiDB-lite"/>
    </source>
</evidence>
<dbReference type="Pfam" id="PF00069">
    <property type="entry name" value="Pkinase"/>
    <property type="match status" value="1"/>
</dbReference>
<dbReference type="PROSITE" id="PS50011">
    <property type="entry name" value="PROTEIN_KINASE_DOM"/>
    <property type="match status" value="1"/>
</dbReference>
<dbReference type="PANTHER" id="PTHR43289:SF34">
    <property type="entry name" value="SERINE_THREONINE-PROTEIN KINASE YBDM-RELATED"/>
    <property type="match status" value="1"/>
</dbReference>
<name>A0ABW2XSD5_9ACTN</name>
<feature type="compositionally biased region" description="Pro residues" evidence="5">
    <location>
        <begin position="292"/>
        <end position="307"/>
    </location>
</feature>
<keyword evidence="3 8" id="KW-0418">Kinase</keyword>
<keyword evidence="6" id="KW-0812">Transmembrane</keyword>
<feature type="transmembrane region" description="Helical" evidence="6">
    <location>
        <begin position="434"/>
        <end position="454"/>
    </location>
</feature>
<dbReference type="SUPFAM" id="SSF56112">
    <property type="entry name" value="Protein kinase-like (PK-like)"/>
    <property type="match status" value="1"/>
</dbReference>
<dbReference type="SMART" id="SM00220">
    <property type="entry name" value="S_TKc"/>
    <property type="match status" value="1"/>
</dbReference>
<evidence type="ECO:0000256" key="3">
    <source>
        <dbReference type="ARBA" id="ARBA00022777"/>
    </source>
</evidence>
<protein>
    <submittedName>
        <fullName evidence="8">Protein kinase</fullName>
    </submittedName>
</protein>
<dbReference type="RefSeq" id="WP_378324705.1">
    <property type="nucleotide sequence ID" value="NZ_JBHTGP010000017.1"/>
</dbReference>
<dbReference type="PROSITE" id="PS00108">
    <property type="entry name" value="PROTEIN_KINASE_ST"/>
    <property type="match status" value="1"/>
</dbReference>
<dbReference type="InterPro" id="IPR011009">
    <property type="entry name" value="Kinase-like_dom_sf"/>
</dbReference>
<evidence type="ECO:0000313" key="9">
    <source>
        <dbReference type="Proteomes" id="UP001597063"/>
    </source>
</evidence>
<keyword evidence="1" id="KW-0808">Transferase</keyword>
<dbReference type="InterPro" id="IPR008271">
    <property type="entry name" value="Ser/Thr_kinase_AS"/>
</dbReference>
<evidence type="ECO:0000256" key="6">
    <source>
        <dbReference type="SAM" id="Phobius"/>
    </source>
</evidence>
<keyword evidence="2" id="KW-0547">Nucleotide-binding</keyword>
<sequence>MQEIVPLGARDPRWVGGFQLLGRLGAGGQGVVYQGRGEDGTLVAVKVLREELVPGRDHRGALAKELEAARRVAPFCTAQVIASDLEAERPYVVSEYVDGPSLDQTVRAEGPRTGNALHRLAVATATALVAIHEAGIVHRDLKPANVLIGPDGPRVIDFGIARIVEAGTTTITGRLIGTPAYMSPEQAAGTSVGPASDVFSWGGVMAYAALGRSPFGSGPAAAVIARITHEEPDLGDLAEPLRALILACLAKDPAARPTAHELLMRLIGASRSAPPLDQVLRTGQEIAGSPAGGPPGHRPPPRDPTLPPRRSAQPVAPPDSGRDTPPTPLPRLPRRAPLEPPAPRETPPAPWEPPSVPPDALSAPRRPASMPGEPRPGEGHQAAPWAALLKVTESLLAAEKAVRSLPRRLVARRSSGDPSGSTGTSGRGMRPWRWLMSAGGVLVLGAAITVVVLVQSVRNGYYVGEEEGQVVLYRGTPEKVLGILDYSRKAPAKDQPNPPIPVADLPQNLQQQVRRTFEVSRPSATVPLLERAVCRYSLANRTGKVAIVRGRGQEACQQVEIDVSDVLLRDLPTSDADAVRSGRFAFVGQEAARAKLHDLEQRRNACQRPSPPISDCPGS</sequence>
<dbReference type="InterPro" id="IPR000719">
    <property type="entry name" value="Prot_kinase_dom"/>
</dbReference>
<proteinExistence type="predicted"/>
<feature type="compositionally biased region" description="Pro residues" evidence="5">
    <location>
        <begin position="338"/>
        <end position="357"/>
    </location>
</feature>
<accession>A0ABW2XSD5</accession>
<feature type="domain" description="Protein kinase" evidence="7">
    <location>
        <begin position="18"/>
        <end position="276"/>
    </location>
</feature>
<evidence type="ECO:0000259" key="7">
    <source>
        <dbReference type="PROSITE" id="PS50011"/>
    </source>
</evidence>
<dbReference type="PANTHER" id="PTHR43289">
    <property type="entry name" value="MITOGEN-ACTIVATED PROTEIN KINASE KINASE KINASE 20-RELATED"/>
    <property type="match status" value="1"/>
</dbReference>
<dbReference type="Gene3D" id="1.10.510.10">
    <property type="entry name" value="Transferase(Phosphotransferase) domain 1"/>
    <property type="match status" value="1"/>
</dbReference>
<dbReference type="EMBL" id="JBHTGP010000017">
    <property type="protein sequence ID" value="MFD0689436.1"/>
    <property type="molecule type" value="Genomic_DNA"/>
</dbReference>
<evidence type="ECO:0000256" key="4">
    <source>
        <dbReference type="ARBA" id="ARBA00022840"/>
    </source>
</evidence>
<feature type="compositionally biased region" description="Low complexity" evidence="5">
    <location>
        <begin position="412"/>
        <end position="430"/>
    </location>
</feature>
<keyword evidence="6" id="KW-1133">Transmembrane helix</keyword>
<keyword evidence="9" id="KW-1185">Reference proteome</keyword>
<dbReference type="Gene3D" id="3.30.200.20">
    <property type="entry name" value="Phosphorylase Kinase, domain 1"/>
    <property type="match status" value="1"/>
</dbReference>
<evidence type="ECO:0000256" key="2">
    <source>
        <dbReference type="ARBA" id="ARBA00022741"/>
    </source>
</evidence>
<keyword evidence="6" id="KW-0472">Membrane</keyword>
<reference evidence="9" key="1">
    <citation type="journal article" date="2019" name="Int. J. Syst. Evol. Microbiol.">
        <title>The Global Catalogue of Microorganisms (GCM) 10K type strain sequencing project: providing services to taxonomists for standard genome sequencing and annotation.</title>
        <authorList>
            <consortium name="The Broad Institute Genomics Platform"/>
            <consortium name="The Broad Institute Genome Sequencing Center for Infectious Disease"/>
            <person name="Wu L."/>
            <person name="Ma J."/>
        </authorList>
    </citation>
    <scope>NUCLEOTIDE SEQUENCE [LARGE SCALE GENOMIC DNA]</scope>
    <source>
        <strain evidence="9">JCM 9371</strain>
    </source>
</reference>
<comment type="caution">
    <text evidence="8">The sequence shown here is derived from an EMBL/GenBank/DDBJ whole genome shotgun (WGS) entry which is preliminary data.</text>
</comment>
<dbReference type="Proteomes" id="UP001597063">
    <property type="component" value="Unassembled WGS sequence"/>
</dbReference>
<evidence type="ECO:0000313" key="8">
    <source>
        <dbReference type="EMBL" id="MFD0689436.1"/>
    </source>
</evidence>